<dbReference type="SUPFAM" id="SSF53474">
    <property type="entry name" value="alpha/beta-Hydrolases"/>
    <property type="match status" value="1"/>
</dbReference>
<protein>
    <recommendedName>
        <fullName evidence="3">PDZ domain-containing protein</fullName>
    </recommendedName>
</protein>
<dbReference type="PANTHER" id="PTHR43037">
    <property type="entry name" value="UNNAMED PRODUCT-RELATED"/>
    <property type="match status" value="1"/>
</dbReference>
<organism evidence="4 5">
    <name type="scientific">candidate division TA06 bacterium B3_TA06</name>
    <dbReference type="NCBI Taxonomy" id="2012487"/>
    <lineage>
        <taxon>Bacteria</taxon>
        <taxon>Bacteria division TA06</taxon>
    </lineage>
</organism>
<feature type="domain" description="PDZ" evidence="3">
    <location>
        <begin position="370"/>
        <end position="428"/>
    </location>
</feature>
<dbReference type="PANTHER" id="PTHR43037:SF5">
    <property type="entry name" value="FERULOYL ESTERASE"/>
    <property type="match status" value="1"/>
</dbReference>
<dbReference type="EMBL" id="NJBO01000002">
    <property type="protein sequence ID" value="TKJ43901.1"/>
    <property type="molecule type" value="Genomic_DNA"/>
</dbReference>
<dbReference type="GO" id="GO:0016787">
    <property type="term" value="F:hydrolase activity"/>
    <property type="evidence" value="ECO:0007669"/>
    <property type="project" value="UniProtKB-KW"/>
</dbReference>
<keyword evidence="2" id="KW-0378">Hydrolase</keyword>
<dbReference type="Pfam" id="PF02230">
    <property type="entry name" value="Abhydrolase_2"/>
    <property type="match status" value="1"/>
</dbReference>
<dbReference type="SUPFAM" id="SSF50156">
    <property type="entry name" value="PDZ domain-like"/>
    <property type="match status" value="1"/>
</dbReference>
<name>A0A532V9R0_UNCT6</name>
<evidence type="ECO:0000313" key="4">
    <source>
        <dbReference type="EMBL" id="TKJ43901.1"/>
    </source>
</evidence>
<dbReference type="InterPro" id="IPR029058">
    <property type="entry name" value="AB_hydrolase_fold"/>
</dbReference>
<evidence type="ECO:0000256" key="2">
    <source>
        <dbReference type="ARBA" id="ARBA00022801"/>
    </source>
</evidence>
<evidence type="ECO:0000313" key="5">
    <source>
        <dbReference type="Proteomes" id="UP000317778"/>
    </source>
</evidence>
<evidence type="ECO:0000259" key="3">
    <source>
        <dbReference type="PROSITE" id="PS50106"/>
    </source>
</evidence>
<dbReference type="InterPro" id="IPR003140">
    <property type="entry name" value="PLipase/COase/thioEstase"/>
</dbReference>
<dbReference type="SMART" id="SM00228">
    <property type="entry name" value="PDZ"/>
    <property type="match status" value="1"/>
</dbReference>
<dbReference type="Pfam" id="PF17820">
    <property type="entry name" value="PDZ_6"/>
    <property type="match status" value="1"/>
</dbReference>
<dbReference type="Gene3D" id="3.40.50.1820">
    <property type="entry name" value="alpha/beta hydrolase"/>
    <property type="match status" value="1"/>
</dbReference>
<evidence type="ECO:0000256" key="1">
    <source>
        <dbReference type="ARBA" id="ARBA00022729"/>
    </source>
</evidence>
<gene>
    <name evidence="4" type="ORF">CEE36_01945</name>
</gene>
<sequence length="449" mass="50392">MRIFPYNLEALVKRVFVLPLIIVAPAAAEVIVDTAFFDIELGYTIELPDDFDTSRTYPLIVALHGFGDRMSSYVGTARSFYPADAIGLYPETPFPFERDDGELGWAWYMWGTPEFHKATVEQSTRWVLQCIQQVKEDYPVDPRKVFLYGFSQGGMMTYEVGIRYPELFRGLIPVGGWFEVEIDSIHPLDSAASSLAVRALHGAYDNVVDFADGKAAVDTLAEHGVPAEILRYPCKHQITMEMVEDARDFVYCQLNEEKPLPLPALLWPDEELEPAAHAGLLRQILCVDEPLADIEAGLLELYREEESTELREQIIYLLGARRCIGSEALLDQILADESEPQPLRQAAYSALIKVGTETAWQAIKGVKKLVVIKEVVPGTQADSLGLEPGDVIISYNRKKIRVYTDLREAIDSVKPDRKEITMIILRDGTRMIIKLAPGTIGIRLSEAIR</sequence>
<dbReference type="InterPro" id="IPR041489">
    <property type="entry name" value="PDZ_6"/>
</dbReference>
<dbReference type="AlphaFoldDB" id="A0A532V9R0"/>
<dbReference type="Proteomes" id="UP000317778">
    <property type="component" value="Unassembled WGS sequence"/>
</dbReference>
<comment type="caution">
    <text evidence="4">The sequence shown here is derived from an EMBL/GenBank/DDBJ whole genome shotgun (WGS) entry which is preliminary data.</text>
</comment>
<keyword evidence="1" id="KW-0732">Signal</keyword>
<accession>A0A532V9R0</accession>
<dbReference type="PROSITE" id="PS50106">
    <property type="entry name" value="PDZ"/>
    <property type="match status" value="1"/>
</dbReference>
<dbReference type="InterPro" id="IPR050955">
    <property type="entry name" value="Plant_Biomass_Hydrol_Est"/>
</dbReference>
<dbReference type="Gene3D" id="2.30.42.10">
    <property type="match status" value="1"/>
</dbReference>
<dbReference type="InterPro" id="IPR036034">
    <property type="entry name" value="PDZ_sf"/>
</dbReference>
<proteinExistence type="predicted"/>
<reference evidence="4 5" key="1">
    <citation type="submission" date="2017-06" db="EMBL/GenBank/DDBJ databases">
        <title>Novel microbial phyla capable of carbon fixation and sulfur reduction in deep-sea sediments.</title>
        <authorList>
            <person name="Huang J."/>
            <person name="Baker B."/>
            <person name="Wang Y."/>
        </authorList>
    </citation>
    <scope>NUCLEOTIDE SEQUENCE [LARGE SCALE GENOMIC DNA]</scope>
    <source>
        <strain evidence="4">B3_TA06</strain>
    </source>
</reference>
<dbReference type="InterPro" id="IPR001478">
    <property type="entry name" value="PDZ"/>
</dbReference>